<accession>U3GTQ6</accession>
<dbReference type="HOGENOM" id="CLU_2057418_0_0_11"/>
<evidence type="ECO:0008006" key="3">
    <source>
        <dbReference type="Google" id="ProtNLM"/>
    </source>
</evidence>
<keyword evidence="2" id="KW-1185">Reference proteome</keyword>
<evidence type="ECO:0000313" key="2">
    <source>
        <dbReference type="Proteomes" id="UP000016943"/>
    </source>
</evidence>
<dbReference type="OrthoDB" id="4425998at2"/>
<dbReference type="KEGG" id="caz:CARG_02610"/>
<gene>
    <name evidence="1" type="ORF">CARG_02610</name>
</gene>
<dbReference type="EMBL" id="CP006365">
    <property type="protein sequence ID" value="AGU14679.1"/>
    <property type="molecule type" value="Genomic_DNA"/>
</dbReference>
<name>U3GTQ6_9CORY</name>
<protein>
    <recommendedName>
        <fullName evidence="3">Head-to-tail stopper</fullName>
    </recommendedName>
</protein>
<sequence length="119" mass="12928">MNGAIFNQTVEILRAGTKRSRYSSETVPDWSNPTVIPVEFPVSVQPVGTTEDGVLRPTVDQSWRMYTPPGTDLDIRASDRVRLGGVLVMAVDGAPARWPDPNNPGSVHHVEVGLKHVVG</sequence>
<proteinExistence type="predicted"/>
<dbReference type="AlphaFoldDB" id="U3GTQ6"/>
<dbReference type="eggNOG" id="ENOG5031S3I">
    <property type="taxonomic scope" value="Bacteria"/>
</dbReference>
<reference evidence="1 2" key="1">
    <citation type="journal article" date="2013" name="Genome Announc.">
        <title>Whole-Genome Sequence of the Clinical Strain Corynebacterium argentoratense DSM 44202, Isolated from a Human Throat Specimen.</title>
        <authorList>
            <person name="Bomholt C."/>
            <person name="Glaub A."/>
            <person name="Gravermann K."/>
            <person name="Albersmeier A."/>
            <person name="Brinkrolf K."/>
            <person name="Ruckert C."/>
            <person name="Tauch A."/>
        </authorList>
    </citation>
    <scope>NUCLEOTIDE SEQUENCE [LARGE SCALE GENOMIC DNA]</scope>
    <source>
        <strain evidence="1">DSM 44202</strain>
    </source>
</reference>
<dbReference type="Proteomes" id="UP000016943">
    <property type="component" value="Chromosome"/>
</dbReference>
<dbReference type="STRING" id="1348662.CARG_02610"/>
<organism evidence="1 2">
    <name type="scientific">Corynebacterium argentoratense DSM 44202</name>
    <dbReference type="NCBI Taxonomy" id="1348662"/>
    <lineage>
        <taxon>Bacteria</taxon>
        <taxon>Bacillati</taxon>
        <taxon>Actinomycetota</taxon>
        <taxon>Actinomycetes</taxon>
        <taxon>Mycobacteriales</taxon>
        <taxon>Corynebacteriaceae</taxon>
        <taxon>Corynebacterium</taxon>
    </lineage>
</organism>
<evidence type="ECO:0000313" key="1">
    <source>
        <dbReference type="EMBL" id="AGU14679.1"/>
    </source>
</evidence>